<feature type="compositionally biased region" description="Low complexity" evidence="1">
    <location>
        <begin position="31"/>
        <end position="64"/>
    </location>
</feature>
<organism evidence="2 3">
    <name type="scientific">Streptomyces milbemycinicus</name>
    <dbReference type="NCBI Taxonomy" id="476552"/>
    <lineage>
        <taxon>Bacteria</taxon>
        <taxon>Bacillati</taxon>
        <taxon>Actinomycetota</taxon>
        <taxon>Actinomycetes</taxon>
        <taxon>Kitasatosporales</taxon>
        <taxon>Streptomycetaceae</taxon>
        <taxon>Streptomyces</taxon>
    </lineage>
</organism>
<sequence>MSIPGESPNPYGPPQQPQPPQPGAPAPQPNPYAQGPQQGQSPQQQSPYPYAQPTMPAMPAVTGMPPGPPGPPAPPGAGGWSTPETAAGAGYGPMGVQPPMRPAGPGNPGGRGKGWLWALGGAVVASAVWAGVVFSTGGFGSDEKKADLGTYQYASNLCSSSDLAPIEDASFKEKDSTSGTNPQHSSSEDPAMDSMTCNVDYEPSSSSSSDYSSAWLYTTAYLHRKTDPTPEFKATYMSYKNQKTSTTHYKVSEVSGVGDEAYVVAQEYESTSNTSAYVILGVRDGWMTYQTTWSQYASSSSDNPVKSNAEITEMLKASAKGTLEKLQK</sequence>
<feature type="compositionally biased region" description="Pro residues" evidence="1">
    <location>
        <begin position="10"/>
        <end position="30"/>
    </location>
</feature>
<dbReference type="RefSeq" id="WP_404746495.1">
    <property type="nucleotide sequence ID" value="NZ_JBJDQH010000005.1"/>
</dbReference>
<feature type="compositionally biased region" description="Pro residues" evidence="1">
    <location>
        <begin position="65"/>
        <end position="75"/>
    </location>
</feature>
<comment type="caution">
    <text evidence="2">The sequence shown here is derived from an EMBL/GenBank/DDBJ whole genome shotgun (WGS) entry which is preliminary data.</text>
</comment>
<protein>
    <submittedName>
        <fullName evidence="2">Uncharacterized protein</fullName>
    </submittedName>
</protein>
<reference evidence="2 3" key="1">
    <citation type="submission" date="2024-11" db="EMBL/GenBank/DDBJ databases">
        <title>The Natural Products Discovery Center: Release of the First 8490 Sequenced Strains for Exploring Actinobacteria Biosynthetic Diversity.</title>
        <authorList>
            <person name="Kalkreuter E."/>
            <person name="Kautsar S.A."/>
            <person name="Yang D."/>
            <person name="Bader C.D."/>
            <person name="Teijaro C.N."/>
            <person name="Fluegel L."/>
            <person name="Davis C.M."/>
            <person name="Simpson J.R."/>
            <person name="Lauterbach L."/>
            <person name="Steele A.D."/>
            <person name="Gui C."/>
            <person name="Meng S."/>
            <person name="Li G."/>
            <person name="Viehrig K."/>
            <person name="Ye F."/>
            <person name="Su P."/>
            <person name="Kiefer A.F."/>
            <person name="Nichols A."/>
            <person name="Cepeda A.J."/>
            <person name="Yan W."/>
            <person name="Fan B."/>
            <person name="Jiang Y."/>
            <person name="Adhikari A."/>
            <person name="Zheng C.-J."/>
            <person name="Schuster L."/>
            <person name="Cowan T.M."/>
            <person name="Smanski M.J."/>
            <person name="Chevrette M.G."/>
            <person name="De Carvalho L.P.S."/>
            <person name="Shen B."/>
        </authorList>
    </citation>
    <scope>NUCLEOTIDE SEQUENCE [LARGE SCALE GENOMIC DNA]</scope>
    <source>
        <strain evidence="2 3">NPDC020863</strain>
    </source>
</reference>
<feature type="region of interest" description="Disordered" evidence="1">
    <location>
        <begin position="171"/>
        <end position="210"/>
    </location>
</feature>
<keyword evidence="3" id="KW-1185">Reference proteome</keyword>
<evidence type="ECO:0000256" key="1">
    <source>
        <dbReference type="SAM" id="MobiDB-lite"/>
    </source>
</evidence>
<dbReference type="Proteomes" id="UP001620295">
    <property type="component" value="Unassembled WGS sequence"/>
</dbReference>
<gene>
    <name evidence="2" type="ORF">ACI2L5_16415</name>
</gene>
<evidence type="ECO:0000313" key="2">
    <source>
        <dbReference type="EMBL" id="MFK4266508.1"/>
    </source>
</evidence>
<evidence type="ECO:0000313" key="3">
    <source>
        <dbReference type="Proteomes" id="UP001620295"/>
    </source>
</evidence>
<accession>A0ABW8LKR1</accession>
<feature type="region of interest" description="Disordered" evidence="1">
    <location>
        <begin position="1"/>
        <end position="108"/>
    </location>
</feature>
<dbReference type="EMBL" id="JBJDQH010000005">
    <property type="protein sequence ID" value="MFK4266508.1"/>
    <property type="molecule type" value="Genomic_DNA"/>
</dbReference>
<name>A0ABW8LKR1_9ACTN</name>
<proteinExistence type="predicted"/>